<feature type="region of interest" description="Disordered" evidence="1">
    <location>
        <begin position="47"/>
        <end position="67"/>
    </location>
</feature>
<evidence type="ECO:0000256" key="1">
    <source>
        <dbReference type="SAM" id="MobiDB-lite"/>
    </source>
</evidence>
<dbReference type="EMBL" id="CCRH01000002">
    <property type="protein sequence ID" value="CDZ31942.1"/>
    <property type="molecule type" value="Genomic_DNA"/>
</dbReference>
<proteinExistence type="predicted"/>
<sequence length="219" mass="23325">MSTFGSHQGKTAIRMDILPPEPSMRTTRINARRGEVVDAQFVPVRETFRRGPAPRSHNDNRTGRAESTVAASSFAERVLARIERGLMRLSADFFSAVVAIVFVAVFSLAGGFTFLFAGSATAEGGPTLDITHVTMTPQDANGMRVLLINGIVENRSGGNRAMPQIRAELMSGSSVTATTLISPPASSIEGGQSRGFSARVPHPGGKLPDLRLSFAERGV</sequence>
<evidence type="ECO:0008006" key="5">
    <source>
        <dbReference type="Google" id="ProtNLM"/>
    </source>
</evidence>
<reference evidence="3 4" key="1">
    <citation type="submission" date="2014-08" db="EMBL/GenBank/DDBJ databases">
        <authorList>
            <person name="Chen Y.-H."/>
        </authorList>
    </citation>
    <scope>NUCLEOTIDE SEQUENCE [LARGE SCALE GENOMIC DNA]</scope>
</reference>
<feature type="region of interest" description="Disordered" evidence="1">
    <location>
        <begin position="1"/>
        <end position="24"/>
    </location>
</feature>
<evidence type="ECO:0000313" key="3">
    <source>
        <dbReference type="EMBL" id="CDZ31942.1"/>
    </source>
</evidence>
<keyword evidence="2" id="KW-0472">Membrane</keyword>
<evidence type="ECO:0000313" key="4">
    <source>
        <dbReference type="Proteomes" id="UP000046176"/>
    </source>
</evidence>
<gene>
    <name evidence="3" type="ORF">NGAL_HAMBI1145_07110</name>
</gene>
<name>A0A0T7FA90_NEOGA</name>
<keyword evidence="2" id="KW-1133">Transmembrane helix</keyword>
<evidence type="ECO:0000256" key="2">
    <source>
        <dbReference type="SAM" id="Phobius"/>
    </source>
</evidence>
<protein>
    <recommendedName>
        <fullName evidence="5">DUF3426 domain-containing protein</fullName>
    </recommendedName>
</protein>
<feature type="region of interest" description="Disordered" evidence="1">
    <location>
        <begin position="182"/>
        <end position="204"/>
    </location>
</feature>
<dbReference type="RefSeq" id="WP_046665021.1">
    <property type="nucleotide sequence ID" value="NZ_CCRH01000002.1"/>
</dbReference>
<dbReference type="Proteomes" id="UP000046176">
    <property type="component" value="Unassembled WGS sequence"/>
</dbReference>
<organism evidence="3 4">
    <name type="scientific">Neorhizobium galegae bv. officinalis</name>
    <dbReference type="NCBI Taxonomy" id="323656"/>
    <lineage>
        <taxon>Bacteria</taxon>
        <taxon>Pseudomonadati</taxon>
        <taxon>Pseudomonadota</taxon>
        <taxon>Alphaproteobacteria</taxon>
        <taxon>Hyphomicrobiales</taxon>
        <taxon>Rhizobiaceae</taxon>
        <taxon>Rhizobium/Agrobacterium group</taxon>
        <taxon>Neorhizobium</taxon>
    </lineage>
</organism>
<dbReference type="OrthoDB" id="8283571at2"/>
<dbReference type="AlphaFoldDB" id="A0A0T7FA90"/>
<feature type="transmembrane region" description="Helical" evidence="2">
    <location>
        <begin position="93"/>
        <end position="117"/>
    </location>
</feature>
<keyword evidence="2" id="KW-0812">Transmembrane</keyword>
<accession>A0A0T7FA90</accession>